<proteinExistence type="predicted"/>
<sequence length="123" mass="13798">MKAVPFLQQYPDPVFSLATQLREVVLENLPDVTEQVDLAAKMIAYVYGPKYADMICVIIPSKKGLKLGFYKGIELPDPDQLLAGSGKISRYAVIKNQEDVYNTALKTLLNNAFEAYKQRKLLS</sequence>
<evidence type="ECO:0000313" key="2">
    <source>
        <dbReference type="Proteomes" id="UP001246858"/>
    </source>
</evidence>
<gene>
    <name evidence="1" type="ORF">J2X78_004912</name>
</gene>
<protein>
    <submittedName>
        <fullName evidence="1">Uncharacterized protein</fullName>
    </submittedName>
</protein>
<keyword evidence="2" id="KW-1185">Reference proteome</keyword>
<reference evidence="1" key="1">
    <citation type="submission" date="2023-07" db="EMBL/GenBank/DDBJ databases">
        <title>Sorghum-associated microbial communities from plants grown in Nebraska, USA.</title>
        <authorList>
            <person name="Schachtman D."/>
        </authorList>
    </citation>
    <scope>NUCLEOTIDE SEQUENCE</scope>
    <source>
        <strain evidence="1">2697</strain>
    </source>
</reference>
<evidence type="ECO:0000313" key="1">
    <source>
        <dbReference type="EMBL" id="MDR6786319.1"/>
    </source>
</evidence>
<comment type="caution">
    <text evidence="1">The sequence shown here is derived from an EMBL/GenBank/DDBJ whole genome shotgun (WGS) entry which is preliminary data.</text>
</comment>
<dbReference type="Proteomes" id="UP001246858">
    <property type="component" value="Unassembled WGS sequence"/>
</dbReference>
<organism evidence="1 2">
    <name type="scientific">Pedobacter africanus</name>
    <dbReference type="NCBI Taxonomy" id="151894"/>
    <lineage>
        <taxon>Bacteria</taxon>
        <taxon>Pseudomonadati</taxon>
        <taxon>Bacteroidota</taxon>
        <taxon>Sphingobacteriia</taxon>
        <taxon>Sphingobacteriales</taxon>
        <taxon>Sphingobacteriaceae</taxon>
        <taxon>Pedobacter</taxon>
    </lineage>
</organism>
<accession>A0ACC6L494</accession>
<dbReference type="EMBL" id="JAVDTF010000006">
    <property type="protein sequence ID" value="MDR6786319.1"/>
    <property type="molecule type" value="Genomic_DNA"/>
</dbReference>
<name>A0ACC6L494_9SPHI</name>